<evidence type="ECO:0000313" key="1">
    <source>
        <dbReference type="EMBL" id="ADN13615.1"/>
    </source>
</evidence>
<gene>
    <name evidence="1" type="ordered locus">Cyan7822_1624</name>
</gene>
<accession>E0U6H2</accession>
<dbReference type="Pfam" id="PF23856">
    <property type="entry name" value="DUF7219"/>
    <property type="match status" value="1"/>
</dbReference>
<proteinExistence type="predicted"/>
<keyword evidence="2" id="KW-1185">Reference proteome</keyword>
<organism evidence="1 2">
    <name type="scientific">Gloeothece verrucosa (strain PCC 7822)</name>
    <name type="common">Cyanothece sp. (strain PCC 7822)</name>
    <dbReference type="NCBI Taxonomy" id="497965"/>
    <lineage>
        <taxon>Bacteria</taxon>
        <taxon>Bacillati</taxon>
        <taxon>Cyanobacteriota</taxon>
        <taxon>Cyanophyceae</taxon>
        <taxon>Oscillatoriophycideae</taxon>
        <taxon>Chroococcales</taxon>
        <taxon>Aphanothecaceae</taxon>
        <taxon>Gloeothece</taxon>
        <taxon>Gloeothece verrucosa</taxon>
    </lineage>
</organism>
<dbReference type="RefSeq" id="WP_013321722.1">
    <property type="nucleotide sequence ID" value="NC_014501.1"/>
</dbReference>
<dbReference type="EMBL" id="CP002198">
    <property type="protein sequence ID" value="ADN13615.1"/>
    <property type="molecule type" value="Genomic_DNA"/>
</dbReference>
<reference evidence="2" key="1">
    <citation type="journal article" date="2011" name="MBio">
        <title>Novel metabolic attributes of the genus Cyanothece, comprising a group of unicellular nitrogen-fixing Cyanobacteria.</title>
        <authorList>
            <person name="Bandyopadhyay A."/>
            <person name="Elvitigala T."/>
            <person name="Welsh E."/>
            <person name="Stockel J."/>
            <person name="Liberton M."/>
            <person name="Min H."/>
            <person name="Sherman L.A."/>
            <person name="Pakrasi H.B."/>
        </authorList>
    </citation>
    <scope>NUCLEOTIDE SEQUENCE [LARGE SCALE GENOMIC DNA]</scope>
    <source>
        <strain evidence="2">PCC 7822</strain>
    </source>
</reference>
<dbReference type="AlphaFoldDB" id="E0U6H2"/>
<dbReference type="HOGENOM" id="CLU_2664974_0_0_3"/>
<sequence length="75" mass="8937">MKRNNKNSSPQKPMPSNLEFKVNIQEFYQKIIYISHLENKGQITPEEADQQIKFFWKPLKTSNKLHKIYKNKSNG</sequence>
<dbReference type="STRING" id="497965.Cyan7822_1624"/>
<protein>
    <submittedName>
        <fullName evidence="1">Uncharacterized protein</fullName>
    </submittedName>
</protein>
<dbReference type="InterPro" id="IPR055643">
    <property type="entry name" value="DUF7219"/>
</dbReference>
<dbReference type="Proteomes" id="UP000008206">
    <property type="component" value="Chromosome"/>
</dbReference>
<dbReference type="KEGG" id="cyj:Cyan7822_1624"/>
<name>E0U6H2_GLOV7</name>
<evidence type="ECO:0000313" key="2">
    <source>
        <dbReference type="Proteomes" id="UP000008206"/>
    </source>
</evidence>